<accession>A0A939KMG6</accession>
<organism evidence="3 4">
    <name type="scientific">Acetobacter garciniae</name>
    <dbReference type="NCBI Taxonomy" id="2817435"/>
    <lineage>
        <taxon>Bacteria</taxon>
        <taxon>Pseudomonadati</taxon>
        <taxon>Pseudomonadota</taxon>
        <taxon>Alphaproteobacteria</taxon>
        <taxon>Acetobacterales</taxon>
        <taxon>Acetobacteraceae</taxon>
        <taxon>Acetobacter</taxon>
    </lineage>
</organism>
<dbReference type="AlphaFoldDB" id="A0A939KMG6"/>
<proteinExistence type="inferred from homology"/>
<dbReference type="PIRSF" id="PIRSF007349">
    <property type="entry name" value="Tsp_L"/>
    <property type="match status" value="1"/>
</dbReference>
<dbReference type="RefSeq" id="WP_207845949.1">
    <property type="nucleotide sequence ID" value="NZ_JAFVMH010000003.1"/>
</dbReference>
<keyword evidence="4" id="KW-1185">Reference proteome</keyword>
<dbReference type="Proteomes" id="UP000664073">
    <property type="component" value="Unassembled WGS sequence"/>
</dbReference>
<dbReference type="InterPro" id="IPR007067">
    <property type="entry name" value="Tail_sheath"/>
</dbReference>
<feature type="domain" description="Tail sheath protein subtilisin-like" evidence="2">
    <location>
        <begin position="218"/>
        <end position="371"/>
    </location>
</feature>
<evidence type="ECO:0000259" key="2">
    <source>
        <dbReference type="Pfam" id="PF04984"/>
    </source>
</evidence>
<dbReference type="Pfam" id="PF04984">
    <property type="entry name" value="Phage_sheath_1"/>
    <property type="match status" value="1"/>
</dbReference>
<evidence type="ECO:0000256" key="1">
    <source>
        <dbReference type="ARBA" id="ARBA00008005"/>
    </source>
</evidence>
<evidence type="ECO:0000313" key="3">
    <source>
        <dbReference type="EMBL" id="MBO1325313.1"/>
    </source>
</evidence>
<comment type="similarity">
    <text evidence="1">Belongs to the myoviridae tail sheath protein family.</text>
</comment>
<protein>
    <submittedName>
        <fullName evidence="3">Phage tail protein</fullName>
    </submittedName>
</protein>
<sequence>MSGSITVPGYSDSNRVPGFYLNLDNSAANTASAARRILIVGQMLAKGTATAGVATISGGVSDAIAKYGAGSQCARMVQDYRTIDSTGEVWVLPLADDAAAAAASGTFTLTGTATAAGTLPLYVGDQLVPVGVSVGDTASVVAANVVLAAQNLSMLLVGVTAAEGVVTVTALNKGLAGNDIQLGVALLGTAGGQAVPSGLTVAVAQMKGGTQNPTALPTALANLGTRVYDLYAHPYTDTASLTAFKNLFDNTIGNWSPMIQRYGHHITAFRGTYGAATTFGLAQNDPHGTVMPISDSPSCPMTWAAQLAAVTAVSMRTNPALPVRGLALTVLPPTDAGRFEFDERNSFLHDGLSTFTVDDSDTVLTERLVTTYQTNTAGVADDSYLDIETLLTAQVCMQDMLTYLASQYPRTILVADGSKIPAGAQATTAQLVGKSAVARYRWQATQLWVQNPDTFAANIVAENAGNGVVKLLLPYDFANQLWVIAGNVLFTKS</sequence>
<dbReference type="EMBL" id="JAFVMH010000003">
    <property type="protein sequence ID" value="MBO1325313.1"/>
    <property type="molecule type" value="Genomic_DNA"/>
</dbReference>
<dbReference type="InterPro" id="IPR035089">
    <property type="entry name" value="Phage_sheath_subtilisin"/>
</dbReference>
<evidence type="ECO:0000313" key="4">
    <source>
        <dbReference type="Proteomes" id="UP000664073"/>
    </source>
</evidence>
<comment type="caution">
    <text evidence="3">The sequence shown here is derived from an EMBL/GenBank/DDBJ whole genome shotgun (WGS) entry which is preliminary data.</text>
</comment>
<name>A0A939KMG6_9PROT</name>
<reference evidence="3" key="1">
    <citation type="submission" date="2021-03" db="EMBL/GenBank/DDBJ databases">
        <title>The complete genome sequence of Acetobacter sp. TBRC 12339.</title>
        <authorList>
            <person name="Charoenyingcharoen P."/>
            <person name="Yukphan P."/>
        </authorList>
    </citation>
    <scope>NUCLEOTIDE SEQUENCE</scope>
    <source>
        <strain evidence="3">TBRC 12339</strain>
    </source>
</reference>
<gene>
    <name evidence="3" type="ORF">J2D77_09155</name>
</gene>